<dbReference type="InterPro" id="IPR043729">
    <property type="entry name" value="DUF5672"/>
</dbReference>
<reference evidence="2 3" key="1">
    <citation type="submission" date="2023-01" db="EMBL/GenBank/DDBJ databases">
        <title>Genomes from the Australian National Cyanobacteria Reference Collection.</title>
        <authorList>
            <person name="Willis A."/>
            <person name="Lee E.M.F."/>
        </authorList>
    </citation>
    <scope>NUCLEOTIDE SEQUENCE [LARGE SCALE GENOMIC DNA]</scope>
    <source>
        <strain evidence="2 3">CS-537/01</strain>
    </source>
</reference>
<accession>A0ABT5A4C5</accession>
<gene>
    <name evidence="2" type="ORF">PN492_08390</name>
</gene>
<feature type="domain" description="DUF5672" evidence="1">
    <location>
        <begin position="372"/>
        <end position="535"/>
    </location>
</feature>
<proteinExistence type="predicted"/>
<evidence type="ECO:0000313" key="2">
    <source>
        <dbReference type="EMBL" id="MDB9486563.1"/>
    </source>
</evidence>
<dbReference type="Proteomes" id="UP001212123">
    <property type="component" value="Unassembled WGS sequence"/>
</dbReference>
<dbReference type="EMBL" id="JAQMTU010000044">
    <property type="protein sequence ID" value="MDB9486563.1"/>
    <property type="molecule type" value="Genomic_DNA"/>
</dbReference>
<dbReference type="SUPFAM" id="SSF53448">
    <property type="entry name" value="Nucleotide-diphospho-sugar transferases"/>
    <property type="match status" value="1"/>
</dbReference>
<evidence type="ECO:0000259" key="1">
    <source>
        <dbReference type="Pfam" id="PF18922"/>
    </source>
</evidence>
<protein>
    <submittedName>
        <fullName evidence="2">DUF5672 family protein</fullName>
    </submittedName>
</protein>
<comment type="caution">
    <text evidence="2">The sequence shown here is derived from an EMBL/GenBank/DDBJ whole genome shotgun (WGS) entry which is preliminary data.</text>
</comment>
<dbReference type="Gene3D" id="3.90.550.10">
    <property type="entry name" value="Spore Coat Polysaccharide Biosynthesis Protein SpsA, Chain A"/>
    <property type="match status" value="1"/>
</dbReference>
<evidence type="ECO:0000313" key="3">
    <source>
        <dbReference type="Proteomes" id="UP001212123"/>
    </source>
</evidence>
<sequence>MNEWQLKTPVCFIVFNRPDVTQRVFQKIREAKPPKLLVIADGPRIDKVGEEEKCIAARAIIDQVDWECEVLTNYSDINLGCRKRIYTGLDWVFSQVEEAIILEDDCLPDFSFFRFCEELLEKYRDHPRIMLVCGQNLQFGQQRRNYSYYFSRYSHCWGWATWKRAWQYYDDTMALWPQVRDENWLFDILEDEQAFRYWSAMFQIVYEGYNTWDYPWLFACYLNQGLTVLPNINLVSNIGFGKEGTHATDTNSILANIPVTEMQFPLKHPPFIIRDVLADDFTERTFYSGSLAQTQQTINITELLNNALHLLDKNTNKINLHNTTLVTISSVDIELTLLSLVISNLNANFNRVLFFTSEEIDQSYLELFPQLEIIKIHPIKSLVEYSRFIIKELNSFIETEFCLVTQGDGFIINSQLWSEEFLNYDYIGAPWCKQSHLVNSQGQTVDILDLNKNRVGNGGFSLRSKKLLELCSELDFDNIQTSSLSEDLIICHYFYDWFTAKSIKFAPLEVAIKFSFEQPIEELENFSWENTFGFHGKPHVISVLNKLSQDLNLEFSSDNYQNSDFINELKLRDINLIIFPDWTQAEDELGLELQQVIQTLANHPENQKITLIIHIGNLTIEDAEIFLSSVAMNLLMADLDISDTIEISLIDKLGNMQWQSLLPRIYGRVILNNEAKINLVQIPVSDLKSYQLDSLISQF</sequence>
<keyword evidence="3" id="KW-1185">Reference proteome</keyword>
<dbReference type="Pfam" id="PF18922">
    <property type="entry name" value="DUF5672"/>
    <property type="match status" value="1"/>
</dbReference>
<name>A0ABT5A4C5_9CYAN</name>
<organism evidence="2 3">
    <name type="scientific">Dolichospermum circinale CS-537/01</name>
    <dbReference type="NCBI Taxonomy" id="3021739"/>
    <lineage>
        <taxon>Bacteria</taxon>
        <taxon>Bacillati</taxon>
        <taxon>Cyanobacteriota</taxon>
        <taxon>Cyanophyceae</taxon>
        <taxon>Nostocales</taxon>
        <taxon>Aphanizomenonaceae</taxon>
        <taxon>Dolichospermum</taxon>
        <taxon>Dolichospermum circinale</taxon>
    </lineage>
</organism>
<dbReference type="InterPro" id="IPR029044">
    <property type="entry name" value="Nucleotide-diphossugar_trans"/>
</dbReference>
<dbReference type="RefSeq" id="WP_271805259.1">
    <property type="nucleotide sequence ID" value="NZ_JAQMTU010000044.1"/>
</dbReference>